<reference evidence="2" key="1">
    <citation type="submission" date="2017-03" db="EMBL/GenBank/DDBJ databases">
        <title>Phytopthora megakarya and P. palmivora, two closely related causual agents of cacao black pod achieved similar genome size and gene model numbers by different mechanisms.</title>
        <authorList>
            <person name="Ali S."/>
            <person name="Shao J."/>
            <person name="Larry D.J."/>
            <person name="Kronmiller B."/>
            <person name="Shen D."/>
            <person name="Strem M.D."/>
            <person name="Melnick R.L."/>
            <person name="Guiltinan M.J."/>
            <person name="Tyler B.M."/>
            <person name="Meinhardt L.W."/>
            <person name="Bailey B.A."/>
        </authorList>
    </citation>
    <scope>NUCLEOTIDE SEQUENCE [LARGE SCALE GENOMIC DNA]</scope>
    <source>
        <strain evidence="2">zdho120</strain>
    </source>
</reference>
<comment type="caution">
    <text evidence="1">The sequence shown here is derived from an EMBL/GenBank/DDBJ whole genome shotgun (WGS) entry which is preliminary data.</text>
</comment>
<organism evidence="1 2">
    <name type="scientific">Phytophthora megakarya</name>
    <dbReference type="NCBI Taxonomy" id="4795"/>
    <lineage>
        <taxon>Eukaryota</taxon>
        <taxon>Sar</taxon>
        <taxon>Stramenopiles</taxon>
        <taxon>Oomycota</taxon>
        <taxon>Peronosporomycetes</taxon>
        <taxon>Peronosporales</taxon>
        <taxon>Peronosporaceae</taxon>
        <taxon>Phytophthora</taxon>
    </lineage>
</organism>
<proteinExistence type="predicted"/>
<accession>A0A225VTR9</accession>
<evidence type="ECO:0000313" key="1">
    <source>
        <dbReference type="EMBL" id="OWZ08823.1"/>
    </source>
</evidence>
<name>A0A225VTR9_9STRA</name>
<dbReference type="Proteomes" id="UP000198211">
    <property type="component" value="Unassembled WGS sequence"/>
</dbReference>
<dbReference type="PANTHER" id="PTHR40866">
    <property type="entry name" value="BED-TYPE DOMAIN-CONTAINING PROTEIN"/>
    <property type="match status" value="1"/>
</dbReference>
<dbReference type="PANTHER" id="PTHR40866:SF1">
    <property type="entry name" value="BED-TYPE DOMAIN-CONTAINING PROTEIN"/>
    <property type="match status" value="1"/>
</dbReference>
<dbReference type="AlphaFoldDB" id="A0A225VTR9"/>
<protein>
    <submittedName>
        <fullName evidence="1">Uncharacterized protein</fullName>
    </submittedName>
</protein>
<sequence length="90" mass="10224">MARPPILIFRQLLYQIARFATAMGMPIVGCAHHRFNLAISGLARFTKYKPLQANATRWSSTYQMLRVGAAEDVPQRPGTHRRFVQLVAKL</sequence>
<dbReference type="EMBL" id="NBNE01003011">
    <property type="protein sequence ID" value="OWZ08823.1"/>
    <property type="molecule type" value="Genomic_DNA"/>
</dbReference>
<gene>
    <name evidence="1" type="ORF">PHMEG_00018578</name>
</gene>
<evidence type="ECO:0000313" key="2">
    <source>
        <dbReference type="Proteomes" id="UP000198211"/>
    </source>
</evidence>
<keyword evidence="2" id="KW-1185">Reference proteome</keyword>